<dbReference type="GO" id="GO:0019748">
    <property type="term" value="P:secondary metabolic process"/>
    <property type="evidence" value="ECO:0007669"/>
    <property type="project" value="TreeGrafter"/>
</dbReference>
<dbReference type="Pfam" id="PF04909">
    <property type="entry name" value="Amidohydro_2"/>
    <property type="match status" value="1"/>
</dbReference>
<protein>
    <submittedName>
        <fullName evidence="3">Amidohydrolase family protein</fullName>
    </submittedName>
</protein>
<proteinExistence type="predicted"/>
<dbReference type="GO" id="GO:0016787">
    <property type="term" value="F:hydrolase activity"/>
    <property type="evidence" value="ECO:0007669"/>
    <property type="project" value="UniProtKB-KW"/>
</dbReference>
<dbReference type="GO" id="GO:0016831">
    <property type="term" value="F:carboxy-lyase activity"/>
    <property type="evidence" value="ECO:0007669"/>
    <property type="project" value="InterPro"/>
</dbReference>
<dbReference type="InterPro" id="IPR032465">
    <property type="entry name" value="ACMSD"/>
</dbReference>
<evidence type="ECO:0000313" key="3">
    <source>
        <dbReference type="EMBL" id="QIS13994.1"/>
    </source>
</evidence>
<dbReference type="KEGG" id="nah:F5544_30755"/>
<keyword evidence="1" id="KW-0456">Lyase</keyword>
<dbReference type="PANTHER" id="PTHR21240:SF30">
    <property type="entry name" value="AMIDOHYDROLASE-RELATED DOMAIN-CONTAINING PROTEIN-RELATED"/>
    <property type="match status" value="1"/>
</dbReference>
<dbReference type="Gene3D" id="3.20.20.140">
    <property type="entry name" value="Metal-dependent hydrolases"/>
    <property type="match status" value="1"/>
</dbReference>
<sequence length="342" mass="37971">MVPGMTLAKIAIEEAFHNPRDVRPLLSDPELLQQFSDRAGLTPAFYRPVLERLGEFDEIRLGEMDRGGISHAILSFTAPGIQSIIDPRRARDEAKRQNDFLAETIARHPDRYSGFAAVALQDPTAAIAELRRCVGELGFKGVLVNGYTNVDAESAAYLDEPQFDDFWSALVELDVPLYLHPRPALPSWQRGAIHGHPELFGATWGFGLETSTHVLRLIFSGLFDRHPGIKLIVGHLGEGLPAQLWRTQYNFDKNPFDKKIEKTLPDYFADNIWLTTSGNFSSQALDAAIGTVGADHIMFAVDYPYADTQLGTDWIESAPISEIDRRKIAHGNATSLFGIGQE</sequence>
<dbReference type="SUPFAM" id="SSF51556">
    <property type="entry name" value="Metallo-dependent hydrolases"/>
    <property type="match status" value="1"/>
</dbReference>
<dbReference type="InterPro" id="IPR006680">
    <property type="entry name" value="Amidohydro-rel"/>
</dbReference>
<dbReference type="EMBL" id="CP046172">
    <property type="protein sequence ID" value="QIS13994.1"/>
    <property type="molecule type" value="Genomic_DNA"/>
</dbReference>
<name>A0A6G9YLB3_9NOCA</name>
<feature type="domain" description="Amidohydrolase-related" evidence="2">
    <location>
        <begin position="51"/>
        <end position="339"/>
    </location>
</feature>
<accession>A0A6G9YLB3</accession>
<reference evidence="3 4" key="1">
    <citation type="journal article" date="2019" name="ACS Chem. Biol.">
        <title>Identification and Mobilization of a Cryptic Antibiotic Biosynthesis Gene Locus from a Human-Pathogenic Nocardia Isolate.</title>
        <authorList>
            <person name="Herisse M."/>
            <person name="Ishida K."/>
            <person name="Porter J.L."/>
            <person name="Howden B."/>
            <person name="Hertweck C."/>
            <person name="Stinear T.P."/>
            <person name="Pidot S.J."/>
        </authorList>
    </citation>
    <scope>NUCLEOTIDE SEQUENCE [LARGE SCALE GENOMIC DNA]</scope>
    <source>
        <strain evidence="3 4">AUSMDU00012717</strain>
    </source>
</reference>
<evidence type="ECO:0000256" key="1">
    <source>
        <dbReference type="ARBA" id="ARBA00023239"/>
    </source>
</evidence>
<dbReference type="InterPro" id="IPR032466">
    <property type="entry name" value="Metal_Hydrolase"/>
</dbReference>
<evidence type="ECO:0000259" key="2">
    <source>
        <dbReference type="Pfam" id="PF04909"/>
    </source>
</evidence>
<evidence type="ECO:0000313" key="4">
    <source>
        <dbReference type="Proteomes" id="UP000503540"/>
    </source>
</evidence>
<dbReference type="Proteomes" id="UP000503540">
    <property type="component" value="Chromosome"/>
</dbReference>
<organism evidence="3 4">
    <name type="scientific">Nocardia arthritidis</name>
    <dbReference type="NCBI Taxonomy" id="228602"/>
    <lineage>
        <taxon>Bacteria</taxon>
        <taxon>Bacillati</taxon>
        <taxon>Actinomycetota</taxon>
        <taxon>Actinomycetes</taxon>
        <taxon>Mycobacteriales</taxon>
        <taxon>Nocardiaceae</taxon>
        <taxon>Nocardia</taxon>
    </lineage>
</organism>
<dbReference type="AlphaFoldDB" id="A0A6G9YLB3"/>
<dbReference type="GO" id="GO:0005829">
    <property type="term" value="C:cytosol"/>
    <property type="evidence" value="ECO:0007669"/>
    <property type="project" value="TreeGrafter"/>
</dbReference>
<gene>
    <name evidence="3" type="ORF">F5544_30755</name>
</gene>
<keyword evidence="4" id="KW-1185">Reference proteome</keyword>
<keyword evidence="3" id="KW-0378">Hydrolase</keyword>
<dbReference type="PANTHER" id="PTHR21240">
    <property type="entry name" value="2-AMINO-3-CARBOXYLMUCONATE-6-SEMIALDEHYDE DECARBOXYLASE"/>
    <property type="match status" value="1"/>
</dbReference>